<evidence type="ECO:0000313" key="13">
    <source>
        <dbReference type="Proteomes" id="UP000585474"/>
    </source>
</evidence>
<keyword evidence="8" id="KW-0464">Manganese</keyword>
<dbReference type="CDD" id="cd00143">
    <property type="entry name" value="PP2Cc"/>
    <property type="match status" value="1"/>
</dbReference>
<sequence length="475" mass="52396">MLRSCYRPLERCLGRRSGDGLLWQMDLKPHASGDFSIAVVQANSSLEDQSQVFTSPSATYVGVYDGHGGPEASRFVNRHLFPYLHKFATEYGGLSEDVIKKAFNATEEDFCHLVKRSLPVWPHIASVGSCCLVGAISDDVLYVANLGDSRAVLGRTVSEGQKSKVVAERLSRDHNVACEDVRKEVKALHPDDSAVVVSCHGVWRIKGIIQLAADHGEIAYPHRRTTRGLSEHSRGLLRVTEQRGSLSKSNRPSSVSNRASSDRGEFPTRSGRVSDEIGASFRQASEKEAPIRGSQGDSPPLCKIPATKVSRSIGDVYLKKPEFNRDPILQHFGIPLKRPVLTAEPSIHTKELTPEDLFLIFASDGLWEHLSDETAVEIVFKNPRAGIAKKLVGAALREAAKKREMRYNDIKKVGKGIRRHLHDDITVIVIYLNHQKGRTSGRFKHSAVGYTTAPVDIFSNADEAREELQNHGGTA</sequence>
<dbReference type="PANTHER" id="PTHR47992">
    <property type="entry name" value="PROTEIN PHOSPHATASE"/>
    <property type="match status" value="1"/>
</dbReference>
<dbReference type="EC" id="3.1.3.16" evidence="3"/>
<comment type="cofactor">
    <cofactor evidence="2">
        <name>Mg(2+)</name>
        <dbReference type="ChEBI" id="CHEBI:18420"/>
    </cofactor>
</comment>
<evidence type="ECO:0000256" key="8">
    <source>
        <dbReference type="ARBA" id="ARBA00023211"/>
    </source>
</evidence>
<feature type="compositionally biased region" description="Polar residues" evidence="10">
    <location>
        <begin position="242"/>
        <end position="259"/>
    </location>
</feature>
<evidence type="ECO:0000256" key="1">
    <source>
        <dbReference type="ARBA" id="ARBA00001936"/>
    </source>
</evidence>
<feature type="region of interest" description="Disordered" evidence="10">
    <location>
        <begin position="224"/>
        <end position="305"/>
    </location>
</feature>
<keyword evidence="13" id="KW-1185">Reference proteome</keyword>
<protein>
    <recommendedName>
        <fullName evidence="3">protein-serine/threonine phosphatase</fullName>
        <ecNumber evidence="3">3.1.3.16</ecNumber>
    </recommendedName>
</protein>
<name>A0A7J0F8H7_9ERIC</name>
<dbReference type="GO" id="GO:0004722">
    <property type="term" value="F:protein serine/threonine phosphatase activity"/>
    <property type="evidence" value="ECO:0007669"/>
    <property type="project" value="UniProtKB-EC"/>
</dbReference>
<evidence type="ECO:0000256" key="7">
    <source>
        <dbReference type="ARBA" id="ARBA00022912"/>
    </source>
</evidence>
<dbReference type="Gene3D" id="3.60.40.10">
    <property type="entry name" value="PPM-type phosphatase domain"/>
    <property type="match status" value="1"/>
</dbReference>
<dbReference type="Proteomes" id="UP000585474">
    <property type="component" value="Unassembled WGS sequence"/>
</dbReference>
<evidence type="ECO:0000256" key="10">
    <source>
        <dbReference type="SAM" id="MobiDB-lite"/>
    </source>
</evidence>
<keyword evidence="7 9" id="KW-0904">Protein phosphatase</keyword>
<dbReference type="InterPro" id="IPR015655">
    <property type="entry name" value="PP2C"/>
</dbReference>
<evidence type="ECO:0000256" key="3">
    <source>
        <dbReference type="ARBA" id="ARBA00013081"/>
    </source>
</evidence>
<keyword evidence="5 9" id="KW-0378">Hydrolase</keyword>
<evidence type="ECO:0000256" key="9">
    <source>
        <dbReference type="RuleBase" id="RU003465"/>
    </source>
</evidence>
<comment type="similarity">
    <text evidence="9">Belongs to the PP2C family.</text>
</comment>
<evidence type="ECO:0000259" key="11">
    <source>
        <dbReference type="PROSITE" id="PS51746"/>
    </source>
</evidence>
<dbReference type="InterPro" id="IPR000222">
    <property type="entry name" value="PP2C_BS"/>
</dbReference>
<feature type="domain" description="PPM-type phosphatase" evidence="11">
    <location>
        <begin position="34"/>
        <end position="432"/>
    </location>
</feature>
<organism evidence="12 13">
    <name type="scientific">Actinidia rufa</name>
    <dbReference type="NCBI Taxonomy" id="165716"/>
    <lineage>
        <taxon>Eukaryota</taxon>
        <taxon>Viridiplantae</taxon>
        <taxon>Streptophyta</taxon>
        <taxon>Embryophyta</taxon>
        <taxon>Tracheophyta</taxon>
        <taxon>Spermatophyta</taxon>
        <taxon>Magnoliopsida</taxon>
        <taxon>eudicotyledons</taxon>
        <taxon>Gunneridae</taxon>
        <taxon>Pentapetalae</taxon>
        <taxon>asterids</taxon>
        <taxon>Ericales</taxon>
        <taxon>Actinidiaceae</taxon>
        <taxon>Actinidia</taxon>
    </lineage>
</organism>
<dbReference type="InterPro" id="IPR036457">
    <property type="entry name" value="PPM-type-like_dom_sf"/>
</dbReference>
<proteinExistence type="inferred from homology"/>
<dbReference type="SMART" id="SM00332">
    <property type="entry name" value="PP2Cc"/>
    <property type="match status" value="1"/>
</dbReference>
<evidence type="ECO:0000313" key="12">
    <source>
        <dbReference type="EMBL" id="GFY95002.1"/>
    </source>
</evidence>
<dbReference type="SUPFAM" id="SSF81606">
    <property type="entry name" value="PP2C-like"/>
    <property type="match status" value="2"/>
</dbReference>
<dbReference type="PROSITE" id="PS01032">
    <property type="entry name" value="PPM_1"/>
    <property type="match status" value="1"/>
</dbReference>
<dbReference type="InterPro" id="IPR001932">
    <property type="entry name" value="PPM-type_phosphatase-like_dom"/>
</dbReference>
<dbReference type="OrthoDB" id="420076at2759"/>
<evidence type="ECO:0000256" key="5">
    <source>
        <dbReference type="ARBA" id="ARBA00022801"/>
    </source>
</evidence>
<dbReference type="GO" id="GO:0046872">
    <property type="term" value="F:metal ion binding"/>
    <property type="evidence" value="ECO:0007669"/>
    <property type="project" value="UniProtKB-KW"/>
</dbReference>
<dbReference type="AlphaFoldDB" id="A0A7J0F8H7"/>
<keyword evidence="6" id="KW-0460">Magnesium</keyword>
<accession>A0A7J0F8H7</accession>
<keyword evidence="4" id="KW-0479">Metal-binding</keyword>
<comment type="caution">
    <text evidence="12">The sequence shown here is derived from an EMBL/GenBank/DDBJ whole genome shotgun (WGS) entry which is preliminary data.</text>
</comment>
<dbReference type="Pfam" id="PF00481">
    <property type="entry name" value="PP2C"/>
    <property type="match status" value="2"/>
</dbReference>
<comment type="cofactor">
    <cofactor evidence="1">
        <name>Mn(2+)</name>
        <dbReference type="ChEBI" id="CHEBI:29035"/>
    </cofactor>
</comment>
<dbReference type="PROSITE" id="PS51746">
    <property type="entry name" value="PPM_2"/>
    <property type="match status" value="1"/>
</dbReference>
<gene>
    <name evidence="12" type="ORF">Acr_10g0003870</name>
</gene>
<evidence type="ECO:0000256" key="6">
    <source>
        <dbReference type="ARBA" id="ARBA00022842"/>
    </source>
</evidence>
<evidence type="ECO:0000256" key="4">
    <source>
        <dbReference type="ARBA" id="ARBA00022723"/>
    </source>
</evidence>
<reference evidence="12 13" key="1">
    <citation type="submission" date="2019-07" db="EMBL/GenBank/DDBJ databases">
        <title>De Novo Assembly of kiwifruit Actinidia rufa.</title>
        <authorList>
            <person name="Sugita-Konishi S."/>
            <person name="Sato K."/>
            <person name="Mori E."/>
            <person name="Abe Y."/>
            <person name="Kisaki G."/>
            <person name="Hamano K."/>
            <person name="Suezawa K."/>
            <person name="Otani M."/>
            <person name="Fukuda T."/>
            <person name="Manabe T."/>
            <person name="Gomi K."/>
            <person name="Tabuchi M."/>
            <person name="Akimitsu K."/>
            <person name="Kataoka I."/>
        </authorList>
    </citation>
    <scope>NUCLEOTIDE SEQUENCE [LARGE SCALE GENOMIC DNA]</scope>
    <source>
        <strain evidence="13">cv. Fuchu</strain>
    </source>
</reference>
<dbReference type="EMBL" id="BJWL01000010">
    <property type="protein sequence ID" value="GFY95002.1"/>
    <property type="molecule type" value="Genomic_DNA"/>
</dbReference>
<evidence type="ECO:0000256" key="2">
    <source>
        <dbReference type="ARBA" id="ARBA00001946"/>
    </source>
</evidence>